<proteinExistence type="predicted"/>
<dbReference type="GO" id="GO:0016301">
    <property type="term" value="F:kinase activity"/>
    <property type="evidence" value="ECO:0007669"/>
    <property type="project" value="UniProtKB-KW"/>
</dbReference>
<dbReference type="InterPro" id="IPR036095">
    <property type="entry name" value="PTS_EIIB-like_sf"/>
</dbReference>
<keyword evidence="10" id="KW-1185">Reference proteome</keyword>
<dbReference type="Pfam" id="PF02302">
    <property type="entry name" value="PTS_IIB"/>
    <property type="match status" value="1"/>
</dbReference>
<dbReference type="InterPro" id="IPR051819">
    <property type="entry name" value="PTS_sugar-specific_EIIB"/>
</dbReference>
<dbReference type="PROSITE" id="PS51100">
    <property type="entry name" value="PTS_EIIB_TYPE_3"/>
    <property type="match status" value="1"/>
</dbReference>
<feature type="modified residue" description="Phosphocysteine; by EIIA" evidence="7">
    <location>
        <position position="8"/>
    </location>
</feature>
<evidence type="ECO:0000313" key="9">
    <source>
        <dbReference type="EMBL" id="SES86769.1"/>
    </source>
</evidence>
<evidence type="ECO:0000259" key="8">
    <source>
        <dbReference type="PROSITE" id="PS51100"/>
    </source>
</evidence>
<evidence type="ECO:0000256" key="2">
    <source>
        <dbReference type="ARBA" id="ARBA00022553"/>
    </source>
</evidence>
<dbReference type="CDD" id="cd05564">
    <property type="entry name" value="PTS_IIB_chitobiose_lichenan"/>
    <property type="match status" value="1"/>
</dbReference>
<dbReference type="SUPFAM" id="SSF52794">
    <property type="entry name" value="PTS system IIB component-like"/>
    <property type="match status" value="1"/>
</dbReference>
<keyword evidence="2" id="KW-0597">Phosphoprotein</keyword>
<dbReference type="Proteomes" id="UP000242642">
    <property type="component" value="Unassembled WGS sequence"/>
</dbReference>
<sequence>MKRILLVCAAGMSTSLLVNKMKDYATSAGKEVHIEALPVSEANTVIDQADIVMIGPQVRYQLPQVEAMAKGRIPVVVIDMKDYGMVNGQAVLTKALELIGE</sequence>
<keyword evidence="1" id="KW-0813">Transport</keyword>
<organism evidence="9 10">
    <name type="scientific">Thorsellia anophelis DSM 18579</name>
    <dbReference type="NCBI Taxonomy" id="1123402"/>
    <lineage>
        <taxon>Bacteria</taxon>
        <taxon>Pseudomonadati</taxon>
        <taxon>Pseudomonadota</taxon>
        <taxon>Gammaproteobacteria</taxon>
        <taxon>Enterobacterales</taxon>
        <taxon>Thorselliaceae</taxon>
        <taxon>Thorsellia</taxon>
    </lineage>
</organism>
<dbReference type="GO" id="GO:0009401">
    <property type="term" value="P:phosphoenolpyruvate-dependent sugar phosphotransferase system"/>
    <property type="evidence" value="ECO:0007669"/>
    <property type="project" value="UniProtKB-KW"/>
</dbReference>
<gene>
    <name evidence="9" type="ORF">SAMN02583745_00761</name>
</gene>
<name>A0A1H9ZY92_9GAMM</name>
<dbReference type="InterPro" id="IPR013012">
    <property type="entry name" value="PTS_EIIB_3"/>
</dbReference>
<dbReference type="OrthoDB" id="9808134at2"/>
<keyword evidence="6" id="KW-0418">Kinase</keyword>
<dbReference type="PANTHER" id="PTHR34581:SF2">
    <property type="entry name" value="PTS SYSTEM N,N'-DIACETYLCHITOBIOSE-SPECIFIC EIIB COMPONENT"/>
    <property type="match status" value="1"/>
</dbReference>
<evidence type="ECO:0000256" key="1">
    <source>
        <dbReference type="ARBA" id="ARBA00022448"/>
    </source>
</evidence>
<reference evidence="10" key="1">
    <citation type="submission" date="2016-10" db="EMBL/GenBank/DDBJ databases">
        <authorList>
            <person name="Varghese N."/>
            <person name="Submissions S."/>
        </authorList>
    </citation>
    <scope>NUCLEOTIDE SEQUENCE [LARGE SCALE GENOMIC DNA]</scope>
    <source>
        <strain evidence="10">DSM 18579</strain>
    </source>
</reference>
<dbReference type="Gene3D" id="3.40.50.2300">
    <property type="match status" value="1"/>
</dbReference>
<dbReference type="PANTHER" id="PTHR34581">
    <property type="entry name" value="PTS SYSTEM N,N'-DIACETYLCHITOBIOSE-SPECIFIC EIIB COMPONENT"/>
    <property type="match status" value="1"/>
</dbReference>
<evidence type="ECO:0000256" key="4">
    <source>
        <dbReference type="ARBA" id="ARBA00022679"/>
    </source>
</evidence>
<dbReference type="AlphaFoldDB" id="A0A1H9ZY92"/>
<dbReference type="InterPro" id="IPR003501">
    <property type="entry name" value="PTS_EIIB_2/3"/>
</dbReference>
<keyword evidence="5" id="KW-0598">Phosphotransferase system</keyword>
<keyword evidence="3" id="KW-0762">Sugar transport</keyword>
<evidence type="ECO:0000256" key="5">
    <source>
        <dbReference type="ARBA" id="ARBA00022683"/>
    </source>
</evidence>
<evidence type="ECO:0000313" key="10">
    <source>
        <dbReference type="Proteomes" id="UP000242642"/>
    </source>
</evidence>
<protein>
    <submittedName>
        <fullName evidence="9">PTS system, cellobiose-specific IIB component</fullName>
    </submittedName>
</protein>
<feature type="domain" description="PTS EIIB type-3" evidence="8">
    <location>
        <begin position="1"/>
        <end position="101"/>
    </location>
</feature>
<keyword evidence="4" id="KW-0808">Transferase</keyword>
<dbReference type="RefSeq" id="WP_093317933.1">
    <property type="nucleotide sequence ID" value="NZ_FOHV01000004.1"/>
</dbReference>
<evidence type="ECO:0000256" key="6">
    <source>
        <dbReference type="ARBA" id="ARBA00022777"/>
    </source>
</evidence>
<dbReference type="GO" id="GO:0008982">
    <property type="term" value="F:protein-N(PI)-phosphohistidine-sugar phosphotransferase activity"/>
    <property type="evidence" value="ECO:0007669"/>
    <property type="project" value="InterPro"/>
</dbReference>
<evidence type="ECO:0000256" key="7">
    <source>
        <dbReference type="PROSITE-ProRule" id="PRU00423"/>
    </source>
</evidence>
<dbReference type="EMBL" id="FOHV01000004">
    <property type="protein sequence ID" value="SES86769.1"/>
    <property type="molecule type" value="Genomic_DNA"/>
</dbReference>
<accession>A0A1H9ZY92</accession>
<dbReference type="STRING" id="1123402.SAMN02583745_00761"/>
<evidence type="ECO:0000256" key="3">
    <source>
        <dbReference type="ARBA" id="ARBA00022597"/>
    </source>
</evidence>